<reference evidence="2 3" key="1">
    <citation type="submission" date="2019-03" db="EMBL/GenBank/DDBJ databases">
        <authorList>
            <person name="Gaulin E."/>
            <person name="Dumas B."/>
        </authorList>
    </citation>
    <scope>NUCLEOTIDE SEQUENCE [LARGE SCALE GENOMIC DNA]</scope>
    <source>
        <strain evidence="2">CBS 568.67</strain>
    </source>
</reference>
<accession>A0A485KL05</accession>
<protein>
    <submittedName>
        <fullName evidence="2">Aste57867_8641 protein</fullName>
    </submittedName>
</protein>
<dbReference type="AlphaFoldDB" id="A0A485KL05"/>
<dbReference type="EMBL" id="CAADRA010005131">
    <property type="protein sequence ID" value="VFT85527.1"/>
    <property type="molecule type" value="Genomic_DNA"/>
</dbReference>
<keyword evidence="3" id="KW-1185">Reference proteome</keyword>
<evidence type="ECO:0000313" key="1">
    <source>
        <dbReference type="EMBL" id="KAF0700842.1"/>
    </source>
</evidence>
<organism evidence="2 3">
    <name type="scientific">Aphanomyces stellatus</name>
    <dbReference type="NCBI Taxonomy" id="120398"/>
    <lineage>
        <taxon>Eukaryota</taxon>
        <taxon>Sar</taxon>
        <taxon>Stramenopiles</taxon>
        <taxon>Oomycota</taxon>
        <taxon>Saprolegniomycetes</taxon>
        <taxon>Saprolegniales</taxon>
        <taxon>Verrucalvaceae</taxon>
        <taxon>Aphanomyces</taxon>
    </lineage>
</organism>
<proteinExistence type="predicted"/>
<gene>
    <name evidence="2" type="primary">Aste57867_8641</name>
    <name evidence="1" type="ORF">As57867_008607</name>
    <name evidence="2" type="ORF">ASTE57867_8641</name>
</gene>
<sequence length="358" mass="41559">MEDTSEDLDLELLIAANKKLKKEDHARRMVQFRQNKKVQVEVLQKTIAKLQSIKKSLVQDQEERQGLPWSEVARALLEVQKVAESNQVTLRSRLQQHEALVKEMYQWVSAYTAIQKSPNPPCHTWRNVSLLSNPTSRRLGKDWILKQMHHNTDRMFQQHGFKYIADDFVVDRDMRISFTDGEFTVCYRAIVDVPDTLNVAVAHINNTLLPLRCYIVDFSPDIPLILNDVSEGCKQFVLTTPMGEYVNVLVGEFYNTNRCTLVLQQIQNDETFEDFKSYRQRNRTEWLDLHQMPNGRTVFRMVAFYSQSYTQECGSISFLDDARNLGIDLGSCPEKFRESRFKHILTSNVAATVHTNGY</sequence>
<reference evidence="1" key="2">
    <citation type="submission" date="2019-06" db="EMBL/GenBank/DDBJ databases">
        <title>Genomics analysis of Aphanomyces spp. identifies a new class of oomycete effector associated with host adaptation.</title>
        <authorList>
            <person name="Gaulin E."/>
        </authorList>
    </citation>
    <scope>NUCLEOTIDE SEQUENCE</scope>
    <source>
        <strain evidence="1">CBS 578.67</strain>
    </source>
</reference>
<evidence type="ECO:0000313" key="2">
    <source>
        <dbReference type="EMBL" id="VFT85527.1"/>
    </source>
</evidence>
<dbReference type="Proteomes" id="UP000332933">
    <property type="component" value="Unassembled WGS sequence"/>
</dbReference>
<evidence type="ECO:0000313" key="3">
    <source>
        <dbReference type="Proteomes" id="UP000332933"/>
    </source>
</evidence>
<dbReference type="EMBL" id="VJMH01005110">
    <property type="protein sequence ID" value="KAF0700842.1"/>
    <property type="molecule type" value="Genomic_DNA"/>
</dbReference>
<name>A0A485KL05_9STRA</name>